<feature type="compositionally biased region" description="Low complexity" evidence="2">
    <location>
        <begin position="652"/>
        <end position="668"/>
    </location>
</feature>
<dbReference type="InterPro" id="IPR022018">
    <property type="entry name" value="GIT1_C"/>
</dbReference>
<accession>A0A642UPV5</accession>
<feature type="compositionally biased region" description="Polar residues" evidence="2">
    <location>
        <begin position="905"/>
        <end position="925"/>
    </location>
</feature>
<dbReference type="GO" id="GO:0007124">
    <property type="term" value="P:pseudohyphal growth"/>
    <property type="evidence" value="ECO:0007669"/>
    <property type="project" value="TreeGrafter"/>
</dbReference>
<dbReference type="Gene3D" id="1.10.287.1490">
    <property type="match status" value="1"/>
</dbReference>
<protein>
    <recommendedName>
        <fullName evidence="3">GIT Spa2 homology (SHD) domain-containing protein</fullName>
    </recommendedName>
</protein>
<feature type="region of interest" description="Disordered" evidence="2">
    <location>
        <begin position="640"/>
        <end position="860"/>
    </location>
</feature>
<dbReference type="InterPro" id="IPR013724">
    <property type="entry name" value="GIT_SHD"/>
</dbReference>
<dbReference type="SUPFAM" id="SSF57997">
    <property type="entry name" value="Tropomyosin"/>
    <property type="match status" value="1"/>
</dbReference>
<dbReference type="Pfam" id="PF12205">
    <property type="entry name" value="GIT1_C"/>
    <property type="match status" value="1"/>
</dbReference>
<feature type="compositionally biased region" description="Polar residues" evidence="2">
    <location>
        <begin position="719"/>
        <end position="744"/>
    </location>
</feature>
<dbReference type="EMBL" id="SWFT01000070">
    <property type="protein sequence ID" value="KAA8903221.1"/>
    <property type="molecule type" value="Genomic_DNA"/>
</dbReference>
<feature type="compositionally biased region" description="Basic and acidic residues" evidence="2">
    <location>
        <begin position="745"/>
        <end position="754"/>
    </location>
</feature>
<feature type="region of interest" description="Disordered" evidence="2">
    <location>
        <begin position="18"/>
        <end position="37"/>
    </location>
</feature>
<feature type="compositionally biased region" description="Low complexity" evidence="2">
    <location>
        <begin position="775"/>
        <end position="792"/>
    </location>
</feature>
<gene>
    <name evidence="4" type="ORF">DIURU_002508</name>
</gene>
<feature type="compositionally biased region" description="Polar residues" evidence="2">
    <location>
        <begin position="1091"/>
        <end position="1100"/>
    </location>
</feature>
<feature type="domain" description="GIT Spa2 homology (SHD)" evidence="3">
    <location>
        <begin position="88"/>
        <end position="118"/>
    </location>
</feature>
<feature type="compositionally biased region" description="Polar residues" evidence="2">
    <location>
        <begin position="227"/>
        <end position="247"/>
    </location>
</feature>
<feature type="compositionally biased region" description="Basic and acidic residues" evidence="2">
    <location>
        <begin position="1137"/>
        <end position="1195"/>
    </location>
</feature>
<evidence type="ECO:0000256" key="1">
    <source>
        <dbReference type="ARBA" id="ARBA00022737"/>
    </source>
</evidence>
<feature type="compositionally biased region" description="Basic and acidic residues" evidence="2">
    <location>
        <begin position="1042"/>
        <end position="1080"/>
    </location>
</feature>
<dbReference type="Pfam" id="PF08518">
    <property type="entry name" value="GIT_SHD"/>
    <property type="match status" value="2"/>
</dbReference>
<reference evidence="4 5" key="1">
    <citation type="submission" date="2019-07" db="EMBL/GenBank/DDBJ databases">
        <title>Genome assembly of two rare yeast pathogens: Diutina rugosa and Trichomonascus ciferrii.</title>
        <authorList>
            <person name="Mixao V."/>
            <person name="Saus E."/>
            <person name="Hansen A."/>
            <person name="Lass-Flor C."/>
            <person name="Gabaldon T."/>
        </authorList>
    </citation>
    <scope>NUCLEOTIDE SEQUENCE [LARGE SCALE GENOMIC DNA]</scope>
    <source>
        <strain evidence="4 5">CBS 613</strain>
    </source>
</reference>
<feature type="compositionally biased region" description="Acidic residues" evidence="2">
    <location>
        <begin position="876"/>
        <end position="898"/>
    </location>
</feature>
<organism evidence="4 5">
    <name type="scientific">Diutina rugosa</name>
    <name type="common">Yeast</name>
    <name type="synonym">Candida rugosa</name>
    <dbReference type="NCBI Taxonomy" id="5481"/>
    <lineage>
        <taxon>Eukaryota</taxon>
        <taxon>Fungi</taxon>
        <taxon>Dikarya</taxon>
        <taxon>Ascomycota</taxon>
        <taxon>Saccharomycotina</taxon>
        <taxon>Pichiomycetes</taxon>
        <taxon>Debaryomycetaceae</taxon>
        <taxon>Diutina</taxon>
    </lineage>
</organism>
<dbReference type="GO" id="GO:0043332">
    <property type="term" value="C:mating projection tip"/>
    <property type="evidence" value="ECO:0007669"/>
    <property type="project" value="TreeGrafter"/>
</dbReference>
<dbReference type="GO" id="GO:0005826">
    <property type="term" value="C:actomyosin contractile ring"/>
    <property type="evidence" value="ECO:0007669"/>
    <property type="project" value="TreeGrafter"/>
</dbReference>
<feature type="compositionally biased region" description="Polar residues" evidence="2">
    <location>
        <begin position="1121"/>
        <end position="1135"/>
    </location>
</feature>
<feature type="compositionally biased region" description="Polar residues" evidence="2">
    <location>
        <begin position="1217"/>
        <end position="1226"/>
    </location>
</feature>
<proteinExistence type="predicted"/>
<feature type="compositionally biased region" description="Low complexity" evidence="2">
    <location>
        <begin position="142"/>
        <end position="164"/>
    </location>
</feature>
<feature type="compositionally biased region" description="Low complexity" evidence="2">
    <location>
        <begin position="433"/>
        <end position="457"/>
    </location>
</feature>
<dbReference type="Proteomes" id="UP000449547">
    <property type="component" value="Unassembled WGS sequence"/>
</dbReference>
<keyword evidence="1" id="KW-0677">Repeat</keyword>
<dbReference type="PANTHER" id="PTHR21601">
    <property type="entry name" value="SPA2 PROTEIN"/>
    <property type="match status" value="1"/>
</dbReference>
<dbReference type="GO" id="GO:0007121">
    <property type="term" value="P:bipolar cellular bud site selection"/>
    <property type="evidence" value="ECO:0007669"/>
    <property type="project" value="TreeGrafter"/>
</dbReference>
<feature type="compositionally biased region" description="Basic and acidic residues" evidence="2">
    <location>
        <begin position="254"/>
        <end position="264"/>
    </location>
</feature>
<dbReference type="GO" id="GO:0005078">
    <property type="term" value="F:MAP-kinase scaffold activity"/>
    <property type="evidence" value="ECO:0007669"/>
    <property type="project" value="TreeGrafter"/>
</dbReference>
<feature type="region of interest" description="Disordered" evidence="2">
    <location>
        <begin position="873"/>
        <end position="1317"/>
    </location>
</feature>
<evidence type="ECO:0000256" key="2">
    <source>
        <dbReference type="SAM" id="MobiDB-lite"/>
    </source>
</evidence>
<dbReference type="GO" id="GO:0005934">
    <property type="term" value="C:cellular bud tip"/>
    <property type="evidence" value="ECO:0007669"/>
    <property type="project" value="TreeGrafter"/>
</dbReference>
<comment type="caution">
    <text evidence="4">The sequence shown here is derived from an EMBL/GenBank/DDBJ whole genome shotgun (WGS) entry which is preliminary data.</text>
</comment>
<dbReference type="OMA" id="HRMNILC"/>
<keyword evidence="5" id="KW-1185">Reference proteome</keyword>
<feature type="compositionally biased region" description="Basic and acidic residues" evidence="2">
    <location>
        <begin position="310"/>
        <end position="323"/>
    </location>
</feature>
<feature type="compositionally biased region" description="Acidic residues" evidence="2">
    <location>
        <begin position="1254"/>
        <end position="1300"/>
    </location>
</feature>
<dbReference type="GO" id="GO:0000131">
    <property type="term" value="C:incipient cellular bud site"/>
    <property type="evidence" value="ECO:0007669"/>
    <property type="project" value="TreeGrafter"/>
</dbReference>
<feature type="compositionally biased region" description="Basic and acidic residues" evidence="2">
    <location>
        <begin position="111"/>
        <end position="129"/>
    </location>
</feature>
<dbReference type="GO" id="GO:0036267">
    <property type="term" value="P:invasive filamentous growth"/>
    <property type="evidence" value="ECO:0007669"/>
    <property type="project" value="TreeGrafter"/>
</dbReference>
<feature type="compositionally biased region" description="Low complexity" evidence="2">
    <location>
        <begin position="341"/>
        <end position="353"/>
    </location>
</feature>
<evidence type="ECO:0000259" key="3">
    <source>
        <dbReference type="SMART" id="SM00555"/>
    </source>
</evidence>
<dbReference type="PANTHER" id="PTHR21601:SF0">
    <property type="entry name" value="PROTEIN SPA2-RELATED"/>
    <property type="match status" value="1"/>
</dbReference>
<name>A0A642UPV5_DIURU</name>
<feature type="region of interest" description="Disordered" evidence="2">
    <location>
        <begin position="310"/>
        <end position="358"/>
    </location>
</feature>
<dbReference type="InterPro" id="IPR039892">
    <property type="entry name" value="Spa2/Sph1"/>
</dbReference>
<dbReference type="GeneID" id="54781159"/>
<feature type="domain" description="GIT Spa2 homology (SHD)" evidence="3">
    <location>
        <begin position="38"/>
        <end position="68"/>
    </location>
</feature>
<sequence>MSDRDLAHHHKVLRQFLDISDDSSGRAKPSSTQRAARAREKLLKLSAAQFRELSTDVYDELQRRIDESRGEPQYLLPKQSFHPKRNQARQKLASLPQSRFKDLVSDISYEIERRGLDTETTDASKDRKPSVASNKSLPAPPSQQQQQQQQVHQQSQQQSQPQPQTITVPEMPINNQNSQAPPSPVGVSSKMVVPTKANLSWSSDEEEDDENHPKQLEAEKEKESDDPTTPSKNKSVAKQSPTRSPSEVASLREQLAKMTHEREVNISKIHELESRLQEFNPEDFRSLEAEHANLKLQHDDLNQRFQEIQQQHEEATTRSRDLEQSSQDLQSRHDQLESHNQSLQEQLRQAQQQVDDHQVKARDLETNAHSHGEQLTHHQARIAELESQVQTYRGQAQATASTEQLQRELEAAYSELSQTKAQLADARKTITSLESQLEQPQPQQQQRGLSPGGPQSSDTVRTNVAADLDIFLHKMATIENAHPGSTHLKQEVQFWKSKFEESTSHQLMTQYSGQLSEKSMAPLVSPTGHVSLQLVADCHALVESFFALTGRDHLEIDPLFETVAKVSVLASEIAGQAEQGSDHKLEMSNAVRESSAFVLTATRYFAVYPKLIPKVIVERAMSSVVFTVCDLVSMAKLRTGGSAGDRSVAPVTSKSTNNNAATAGSSSSEDFGAKPLKIGNPHEPRVITQTIPHPRKPSESKKPESPQMVNKPLPKAPSTPVTPISQTSYDATTNDQPVQPQSRDTSVDIPRDTSSRSLHSATSASEQFAPPLLRKSSSSSLKSNDSNSSQKSGLLSMFKRVVSGSNKDTNGDANEQSDSASIHSDQQSSLSVDQGQQKQNRKSIQIRNLDSMPARTMSIKDLDRANEMVARGLDFVGEDDGEVDDGDVVDPDSLDEEPLEHSTFDTDSPSSTAHTSPQNPHNQPSAAVEKPNGHHGVDGSSPDEDVSETVDKSLFSDAPKRHSVYSNDDEAEVPALSKQILNDDDDDDEDVDVPVTRKQVKIAEPVDAYSESDSEYDQQAPLKKEEEKKQVKKAPAPIVMSKVRERASAFERGHNENDEAKRLRQQQVREREASRQREASVKAQQALVDDSPQSPEQTTMAKRLSDPKVTVAKFQEEVKRVSSNGPATATPNGTSIVEKERAKLAQLEADRLDAERKEAERKQKQREIQERERQEAQQREAERREAEEHAERTAADRSITASPSEEAESVAVPAQAKSVTMVSPATSPILKKSGAMGVVGGPKKSVKIAPSSASEDESDDTDVDDAATENDEEDESSEEEDDEEDDDDDNESSEEEEDDDPEKKGVNAQARQRQEYRKSMAAATFNVEHFDIDDPDNSLTQVLLYLEHQTVQVISTIQSLLQAIKKPESTRGDLRQKSFAIADVINQMTEATNTSMNQTRNASLKQHGQWVVRSLEDCETRMKALCKPSADKLDSDYADKSFKQRLAGISFDIAKCTKELVKTVEEASLKEDIEYLNRRLKDE</sequence>
<feature type="compositionally biased region" description="Polar residues" evidence="2">
    <location>
        <begin position="803"/>
        <end position="848"/>
    </location>
</feature>
<dbReference type="RefSeq" id="XP_034012674.1">
    <property type="nucleotide sequence ID" value="XM_034155167.1"/>
</dbReference>
<evidence type="ECO:0000313" key="4">
    <source>
        <dbReference type="EMBL" id="KAA8903221.1"/>
    </source>
</evidence>
<dbReference type="OrthoDB" id="5588096at2759"/>
<dbReference type="VEuPathDB" id="FungiDB:DIURU_002508"/>
<feature type="compositionally biased region" description="Acidic residues" evidence="2">
    <location>
        <begin position="982"/>
        <end position="992"/>
    </location>
</feature>
<feature type="compositionally biased region" description="Low complexity" evidence="2">
    <location>
        <begin position="755"/>
        <end position="765"/>
    </location>
</feature>
<evidence type="ECO:0000313" key="5">
    <source>
        <dbReference type="Proteomes" id="UP000449547"/>
    </source>
</evidence>
<dbReference type="GO" id="GO:1902716">
    <property type="term" value="C:cell cortex of growing cell tip"/>
    <property type="evidence" value="ECO:0007669"/>
    <property type="project" value="TreeGrafter"/>
</dbReference>
<feature type="compositionally biased region" description="Basic and acidic residues" evidence="2">
    <location>
        <begin position="211"/>
        <end position="225"/>
    </location>
</feature>
<feature type="region of interest" description="Disordered" evidence="2">
    <location>
        <begin position="111"/>
        <end position="264"/>
    </location>
</feature>
<dbReference type="SMART" id="SM00555">
    <property type="entry name" value="GIT"/>
    <property type="match status" value="2"/>
</dbReference>
<feature type="region of interest" description="Disordered" evidence="2">
    <location>
        <begin position="433"/>
        <end position="460"/>
    </location>
</feature>
<dbReference type="GO" id="GO:0005935">
    <property type="term" value="C:cellular bud neck"/>
    <property type="evidence" value="ECO:0007669"/>
    <property type="project" value="TreeGrafter"/>
</dbReference>
<feature type="region of interest" description="Disordered" evidence="2">
    <location>
        <begin position="67"/>
        <end position="99"/>
    </location>
</feature>